<comment type="caution">
    <text evidence="2">The sequence shown here is derived from an EMBL/GenBank/DDBJ whole genome shotgun (WGS) entry which is preliminary data.</text>
</comment>
<evidence type="ECO:0000313" key="2">
    <source>
        <dbReference type="EMBL" id="MCC8395668.1"/>
    </source>
</evidence>
<reference evidence="2 3" key="1">
    <citation type="submission" date="2021-11" db="EMBL/GenBank/DDBJ databases">
        <authorList>
            <person name="Oh E.-T."/>
            <person name="Kim S.-B."/>
        </authorList>
    </citation>
    <scope>NUCLEOTIDE SEQUENCE [LARGE SCALE GENOMIC DNA]</scope>
    <source>
        <strain evidence="2 3">MMS20-SJTR3</strain>
    </source>
</reference>
<feature type="compositionally biased region" description="Basic and acidic residues" evidence="1">
    <location>
        <begin position="75"/>
        <end position="89"/>
    </location>
</feature>
<protein>
    <submittedName>
        <fullName evidence="2">Uncharacterized protein</fullName>
    </submittedName>
</protein>
<dbReference type="EMBL" id="JAJITD010000013">
    <property type="protein sequence ID" value="MCC8395668.1"/>
    <property type="molecule type" value="Genomic_DNA"/>
</dbReference>
<proteinExistence type="predicted"/>
<accession>A0ABS8K168</accession>
<name>A0ABS8K168_9BURK</name>
<feature type="region of interest" description="Disordered" evidence="1">
    <location>
        <begin position="61"/>
        <end position="89"/>
    </location>
</feature>
<dbReference type="RefSeq" id="WP_230512029.1">
    <property type="nucleotide sequence ID" value="NZ_JAJITD010000013.1"/>
</dbReference>
<keyword evidence="3" id="KW-1185">Reference proteome</keyword>
<evidence type="ECO:0000313" key="3">
    <source>
        <dbReference type="Proteomes" id="UP001431019"/>
    </source>
</evidence>
<organism evidence="2 3">
    <name type="scientific">Paraburkholderia sejongensis</name>
    <dbReference type="NCBI Taxonomy" id="2886946"/>
    <lineage>
        <taxon>Bacteria</taxon>
        <taxon>Pseudomonadati</taxon>
        <taxon>Pseudomonadota</taxon>
        <taxon>Betaproteobacteria</taxon>
        <taxon>Burkholderiales</taxon>
        <taxon>Burkholderiaceae</taxon>
        <taxon>Paraburkholderia</taxon>
    </lineage>
</organism>
<evidence type="ECO:0000256" key="1">
    <source>
        <dbReference type="SAM" id="MobiDB-lite"/>
    </source>
</evidence>
<dbReference type="Proteomes" id="UP001431019">
    <property type="component" value="Unassembled WGS sequence"/>
</dbReference>
<gene>
    <name evidence="2" type="ORF">LJ656_24095</name>
</gene>
<sequence>MAIKRAGSATSTMNLLDPYVSGGAMKAVCPLHGPTTIVGTNAYGFPVYACCRDDVRSVTPADACTREPVQQGDQAAERPRQPPERKESG</sequence>